<dbReference type="NCBIfam" id="TIGR01550">
    <property type="entry name" value="DOC_P1"/>
    <property type="match status" value="1"/>
</dbReference>
<evidence type="ECO:0000313" key="3">
    <source>
        <dbReference type="Proteomes" id="UP000050482"/>
    </source>
</evidence>
<organism evidence="2 3">
    <name type="scientific">Alicyclobacillus ferrooxydans</name>
    <dbReference type="NCBI Taxonomy" id="471514"/>
    <lineage>
        <taxon>Bacteria</taxon>
        <taxon>Bacillati</taxon>
        <taxon>Bacillota</taxon>
        <taxon>Bacilli</taxon>
        <taxon>Bacillales</taxon>
        <taxon>Alicyclobacillaceae</taxon>
        <taxon>Alicyclobacillus</taxon>
    </lineage>
</organism>
<protein>
    <recommendedName>
        <fullName evidence="1">Fido domain-containing protein</fullName>
    </recommendedName>
</protein>
<dbReference type="OrthoDB" id="9802752at2"/>
<dbReference type="Gene3D" id="1.20.120.1870">
    <property type="entry name" value="Fic/DOC protein, Fido domain"/>
    <property type="match status" value="1"/>
</dbReference>
<sequence length="131" mass="14715">MRFLTVEEVLYIHFQVIDRFGGLHGVRDNGGLESAVARPQATVFGNDAYPTVIEKASSMLHSLILNHPFQDGNKRTAFAAMGLFLQLNGISITGVHREIEDFVVRIAEEHLSLETIADWLLSHTNDSYFKE</sequence>
<dbReference type="RefSeq" id="WP_054970381.1">
    <property type="nucleotide sequence ID" value="NZ_LJCO01000075.1"/>
</dbReference>
<reference evidence="2 3" key="1">
    <citation type="submission" date="2015-09" db="EMBL/GenBank/DDBJ databases">
        <title>Draft genome sequence of Alicyclobacillus ferrooxydans DSM 22381.</title>
        <authorList>
            <person name="Hemp J."/>
        </authorList>
    </citation>
    <scope>NUCLEOTIDE SEQUENCE [LARGE SCALE GENOMIC DNA]</scope>
    <source>
        <strain evidence="2 3">TC-34</strain>
    </source>
</reference>
<dbReference type="Proteomes" id="UP000050482">
    <property type="component" value="Unassembled WGS sequence"/>
</dbReference>
<name>A0A0P9GPI2_9BACL</name>
<gene>
    <name evidence="2" type="ORF">AN477_17035</name>
</gene>
<dbReference type="InterPro" id="IPR006440">
    <property type="entry name" value="Doc"/>
</dbReference>
<proteinExistence type="predicted"/>
<dbReference type="STRING" id="471514.AN477_17035"/>
<dbReference type="SUPFAM" id="SSF140931">
    <property type="entry name" value="Fic-like"/>
    <property type="match status" value="1"/>
</dbReference>
<feature type="domain" description="Fido" evidence="1">
    <location>
        <begin position="4"/>
        <end position="122"/>
    </location>
</feature>
<dbReference type="EMBL" id="LJCO01000075">
    <property type="protein sequence ID" value="KPV42545.1"/>
    <property type="molecule type" value="Genomic_DNA"/>
</dbReference>
<dbReference type="PATRIC" id="fig|471514.4.peg.3900"/>
<dbReference type="Pfam" id="PF02661">
    <property type="entry name" value="Fic"/>
    <property type="match status" value="1"/>
</dbReference>
<dbReference type="InterPro" id="IPR053737">
    <property type="entry name" value="Type_II_TA_Toxin"/>
</dbReference>
<dbReference type="AlphaFoldDB" id="A0A0P9GPI2"/>
<accession>A0A0P9GPI2</accession>
<dbReference type="PANTHER" id="PTHR39426">
    <property type="entry name" value="HOMOLOGY TO DEATH-ON-CURING PROTEIN OF PHAGE P1"/>
    <property type="match status" value="1"/>
</dbReference>
<dbReference type="PANTHER" id="PTHR39426:SF1">
    <property type="entry name" value="HOMOLOGY TO DEATH-ON-CURING PROTEIN OF PHAGE P1"/>
    <property type="match status" value="1"/>
</dbReference>
<dbReference type="PIRSF" id="PIRSF018297">
    <property type="entry name" value="Doc"/>
    <property type="match status" value="1"/>
</dbReference>
<dbReference type="PROSITE" id="PS51459">
    <property type="entry name" value="FIDO"/>
    <property type="match status" value="1"/>
</dbReference>
<evidence type="ECO:0000313" key="2">
    <source>
        <dbReference type="EMBL" id="KPV42545.1"/>
    </source>
</evidence>
<keyword evidence="3" id="KW-1185">Reference proteome</keyword>
<comment type="caution">
    <text evidence="2">The sequence shown here is derived from an EMBL/GenBank/DDBJ whole genome shotgun (WGS) entry which is preliminary data.</text>
</comment>
<dbReference type="InterPro" id="IPR036597">
    <property type="entry name" value="Fido-like_dom_sf"/>
</dbReference>
<dbReference type="InterPro" id="IPR003812">
    <property type="entry name" value="Fido"/>
</dbReference>
<dbReference type="GO" id="GO:0016301">
    <property type="term" value="F:kinase activity"/>
    <property type="evidence" value="ECO:0007669"/>
    <property type="project" value="InterPro"/>
</dbReference>
<evidence type="ECO:0000259" key="1">
    <source>
        <dbReference type="PROSITE" id="PS51459"/>
    </source>
</evidence>